<dbReference type="CDD" id="cd21206">
    <property type="entry name" value="CH_IQGAP"/>
    <property type="match status" value="1"/>
</dbReference>
<organism evidence="4 5">
    <name type="scientific">Morchella conica CCBAS932</name>
    <dbReference type="NCBI Taxonomy" id="1392247"/>
    <lineage>
        <taxon>Eukaryota</taxon>
        <taxon>Fungi</taxon>
        <taxon>Dikarya</taxon>
        <taxon>Ascomycota</taxon>
        <taxon>Pezizomycotina</taxon>
        <taxon>Pezizomycetes</taxon>
        <taxon>Pezizales</taxon>
        <taxon>Morchellaceae</taxon>
        <taxon>Morchella</taxon>
    </lineage>
</organism>
<reference evidence="4 5" key="1">
    <citation type="journal article" date="2018" name="Nat. Ecol. Evol.">
        <title>Pezizomycetes genomes reveal the molecular basis of ectomycorrhizal truffle lifestyle.</title>
        <authorList>
            <person name="Murat C."/>
            <person name="Payen T."/>
            <person name="Noel B."/>
            <person name="Kuo A."/>
            <person name="Morin E."/>
            <person name="Chen J."/>
            <person name="Kohler A."/>
            <person name="Krizsan K."/>
            <person name="Balestrini R."/>
            <person name="Da Silva C."/>
            <person name="Montanini B."/>
            <person name="Hainaut M."/>
            <person name="Levati E."/>
            <person name="Barry K.W."/>
            <person name="Belfiori B."/>
            <person name="Cichocki N."/>
            <person name="Clum A."/>
            <person name="Dockter R.B."/>
            <person name="Fauchery L."/>
            <person name="Guy J."/>
            <person name="Iotti M."/>
            <person name="Le Tacon F."/>
            <person name="Lindquist E.A."/>
            <person name="Lipzen A."/>
            <person name="Malagnac F."/>
            <person name="Mello A."/>
            <person name="Molinier V."/>
            <person name="Miyauchi S."/>
            <person name="Poulain J."/>
            <person name="Riccioni C."/>
            <person name="Rubini A."/>
            <person name="Sitrit Y."/>
            <person name="Splivallo R."/>
            <person name="Traeger S."/>
            <person name="Wang M."/>
            <person name="Zifcakova L."/>
            <person name="Wipf D."/>
            <person name="Zambonelli A."/>
            <person name="Paolocci F."/>
            <person name="Nowrousian M."/>
            <person name="Ottonello S."/>
            <person name="Baldrian P."/>
            <person name="Spatafora J.W."/>
            <person name="Henrissat B."/>
            <person name="Nagy L.G."/>
            <person name="Aury J.M."/>
            <person name="Wincker P."/>
            <person name="Grigoriev I.V."/>
            <person name="Bonfante P."/>
            <person name="Martin F.M."/>
        </authorList>
    </citation>
    <scope>NUCLEOTIDE SEQUENCE [LARGE SCALE GENOMIC DNA]</scope>
    <source>
        <strain evidence="4 5">CCBAS932</strain>
    </source>
</reference>
<dbReference type="GO" id="GO:0005096">
    <property type="term" value="F:GTPase activator activity"/>
    <property type="evidence" value="ECO:0007669"/>
    <property type="project" value="TreeGrafter"/>
</dbReference>
<feature type="compositionally biased region" description="Low complexity" evidence="1">
    <location>
        <begin position="20"/>
        <end position="47"/>
    </location>
</feature>
<evidence type="ECO:0000259" key="3">
    <source>
        <dbReference type="PROSITE" id="PS50021"/>
    </source>
</evidence>
<dbReference type="Pfam" id="PF00307">
    <property type="entry name" value="CH"/>
    <property type="match status" value="1"/>
</dbReference>
<name>A0A3N4L5F9_9PEZI</name>
<dbReference type="SUPFAM" id="SSF143885">
    <property type="entry name" value="RGC domain-like"/>
    <property type="match status" value="1"/>
</dbReference>
<feature type="region of interest" description="Disordered" evidence="1">
    <location>
        <begin position="77"/>
        <end position="162"/>
    </location>
</feature>
<feature type="compositionally biased region" description="Low complexity" evidence="1">
    <location>
        <begin position="91"/>
        <end position="102"/>
    </location>
</feature>
<feature type="compositionally biased region" description="Pro residues" evidence="1">
    <location>
        <begin position="125"/>
        <end position="138"/>
    </location>
</feature>
<dbReference type="PANTHER" id="PTHR14149">
    <property type="entry name" value="RAS GTPASE-ACTIVATING PROTEIN WITH IQ MOTIF"/>
    <property type="match status" value="1"/>
</dbReference>
<dbReference type="InterPro" id="IPR008936">
    <property type="entry name" value="Rho_GTPase_activation_prot"/>
</dbReference>
<feature type="domain" description="Ras-GAP" evidence="2">
    <location>
        <begin position="1153"/>
        <end position="1382"/>
    </location>
</feature>
<sequence length="1804" mass="205914">MSLYPASPHRRQPSNASTVSAGSSAYSFPSSRSTTVSSTTSTSSRFSNMEGRGNSLRHKHSMSLSAAATSPIISSYTTNLTSGPTTPPRPLSGSSFSPLGSRATRGYSIPSPPNLTSPYAAGSTSPPPSYGRPTPTPTPYNSLHRHTASTGTTSLKSSDIDSLRNSSVSHFRTLSRLTNEGSREDFAMDSGQDVTGMHGRKRLQRVNTDNLSSWERMNWMDKRRQYIQAYEYLCHIGEAKEWLEGCIGEPIPPIVELEEALRDGVTLAKLVRVFSPELVPRIFEAKKLQFRHSDNIDRFFRFLKRVELPEIFIFELTDLYNKKNIPKVIYCIHALSYLLIRLGMTTNAIGNLVGKLEFTEKEIQDTQKSLDISGVSLPSFRGVNKHFGHEEEPEPEPPESEEDRIERELGELEPDILELQNICRGALVRMRLGLRMEALWDNEDAIIELQAMIRGMFARMTFGYRADLARWATEIQAVTRGYAIRQAILRKQRHFTAHERLIVRLQARYRARKVREEYIQQKMRLEMAQMGVVSLQSISRGLLLRMRLQSRMNEVQEKEVQVVDFQAKVRGALLRRRLAAKMADVSESEDRICETQAAIRGALVRWKMAETQRMLMAAEKNVTSFQGLIRGCLVRKNISRDAEALEEVGGDFTMLAAAARGVLVRKAMQKDISALKNAEPTIRSLQAAAKGALVRKAMIKDVTSLKDAETETPTATLQAAARGFLVRSAIAKDMAALKSAEQATTALQAAARGSLIRQSMKKDQEILQTEDKTLQYLQAAIRGYLLRKSLGADKEALEAKTEDWTHIQAASRGTLIRWEYRRKLLGLAQAEDDIIDLQASARGFLARKAFDDTLDQLDATVEHIVDLQAQARGVLTRWAYLDTLDALDHELGGIIALQASARGFLYRQRQQRFLDELAREEDGIITIQAIIRSILAREYAIQKVLAVQDEEEAIIDLQALARGCLERKRFFGKLKHFKDNMEKVIKIQSFVRGRQQGEAYKSLMSGKNPPVGTVKNFVHLLNDSDFDFDEEIEFESLRKNVVQHVRANELAEAYVDQLDIKIALLVKNKITLDEVIRHQKRFTGHVGNLLSNTEIASADPFDLKALNNNSRKRLERYQQMFFALQTQPQYLTRMFQKIREQNTADQELKRVENLVMGIFGYAQKRREEYYLLKLIAKSIKEEVENISRPEEFLRVNFFWLKLAMNYIRSPKDRKFFRDVLGPIVKTEFIENDELDLESDPLQIYLSSINNEELRTGMRSKRNPNVGREIAIHDQETRETFVAHLSDLRNLSEYFISAMEDNLNRMPYGIRYIAQQAVTSLLARFPNEGEDIILQIVEHFVYQKYWGPAVIGPESFGVVEKTLTPMQKRNLAEVGKLLNQISSGRQFAHDNIYLQPLNHHIMDAVTRMKDIFRVLISVPDAKSRFDIDEFEDLTSKKKPTLYIKMTDIFAIHRLVAQDIETIAPSREDQLRVIISELGSVQNSEAELKNVGNTEIGLQLDPHFQKIEDPDSEVNALFVETKRCILYVVRVQTGANLMEILVKPIVREDEDRWEQLLLEEKSQVGKKKSAYADATHTLSDVSTMTYAELKRTALECIIRLEQTGKITRKNHYQDLLNAIATDIRTKHRRRIERTRELDGVKMTLAHLNEKAQYLESQLQSYNDYIEQAMVTLQTKKGKKKAILPFTRQYFHMRELQRSGRVPKFGSYKYTARGLADKGVLVKLDGFPEKRWDKVNFTISSDEVGIFFVEASNGSMMIPGASAQVLLDDLLQMQFHNNQFMMLCDGMIKFNVNLFLHLIFRKFYRDE</sequence>
<dbReference type="EMBL" id="ML119108">
    <property type="protein sequence ID" value="RPB16699.1"/>
    <property type="molecule type" value="Genomic_DNA"/>
</dbReference>
<accession>A0A3N4L5F9</accession>
<dbReference type="Gene3D" id="1.10.506.10">
    <property type="entry name" value="GTPase Activation - p120gap, domain 1"/>
    <property type="match status" value="1"/>
</dbReference>
<dbReference type="InterPro" id="IPR036872">
    <property type="entry name" value="CH_dom_sf"/>
</dbReference>
<evidence type="ECO:0000256" key="1">
    <source>
        <dbReference type="SAM" id="MobiDB-lite"/>
    </source>
</evidence>
<evidence type="ECO:0000313" key="4">
    <source>
        <dbReference type="EMBL" id="RPB16699.1"/>
    </source>
</evidence>
<dbReference type="GO" id="GO:0051015">
    <property type="term" value="F:actin filament binding"/>
    <property type="evidence" value="ECO:0007669"/>
    <property type="project" value="TreeGrafter"/>
</dbReference>
<dbReference type="SMART" id="SM00033">
    <property type="entry name" value="CH"/>
    <property type="match status" value="1"/>
</dbReference>
<dbReference type="Pfam" id="PF03836">
    <property type="entry name" value="RasGAP_C"/>
    <property type="match status" value="1"/>
</dbReference>
<feature type="compositionally biased region" description="Acidic residues" evidence="1">
    <location>
        <begin position="391"/>
        <end position="403"/>
    </location>
</feature>
<dbReference type="SMART" id="SM00015">
    <property type="entry name" value="IQ"/>
    <property type="match status" value="16"/>
</dbReference>
<dbReference type="Gene3D" id="1.20.5.190">
    <property type="match status" value="2"/>
</dbReference>
<dbReference type="GO" id="GO:0005938">
    <property type="term" value="C:cell cortex"/>
    <property type="evidence" value="ECO:0007669"/>
    <property type="project" value="TreeGrafter"/>
</dbReference>
<dbReference type="FunCoup" id="A0A3N4L5F9">
    <property type="interactions" value="367"/>
</dbReference>
<dbReference type="SMART" id="SM00323">
    <property type="entry name" value="RasGAP"/>
    <property type="match status" value="1"/>
</dbReference>
<feature type="domain" description="Calponin-homology (CH)" evidence="3">
    <location>
        <begin position="233"/>
        <end position="339"/>
    </location>
</feature>
<dbReference type="OrthoDB" id="775356at2759"/>
<dbReference type="InterPro" id="IPR000048">
    <property type="entry name" value="IQ_motif_EF-hand-BS"/>
</dbReference>
<dbReference type="PROSITE" id="PS50021">
    <property type="entry name" value="CH"/>
    <property type="match status" value="1"/>
</dbReference>
<dbReference type="PROSITE" id="PS50096">
    <property type="entry name" value="IQ"/>
    <property type="match status" value="15"/>
</dbReference>
<dbReference type="InterPro" id="IPR001936">
    <property type="entry name" value="RasGAP_dom"/>
</dbReference>
<evidence type="ECO:0000259" key="2">
    <source>
        <dbReference type="PROSITE" id="PS50018"/>
    </source>
</evidence>
<feature type="compositionally biased region" description="Polar residues" evidence="1">
    <location>
        <begin position="148"/>
        <end position="157"/>
    </location>
</feature>
<dbReference type="GO" id="GO:0005516">
    <property type="term" value="F:calmodulin binding"/>
    <property type="evidence" value="ECO:0007669"/>
    <property type="project" value="TreeGrafter"/>
</dbReference>
<dbReference type="Pfam" id="PF00616">
    <property type="entry name" value="RasGAP"/>
    <property type="match status" value="1"/>
</dbReference>
<proteinExistence type="predicted"/>
<dbReference type="Proteomes" id="UP000277580">
    <property type="component" value="Unassembled WGS sequence"/>
</dbReference>
<feature type="region of interest" description="Disordered" evidence="1">
    <location>
        <begin position="386"/>
        <end position="405"/>
    </location>
</feature>
<protein>
    <submittedName>
        <fullName evidence="4">Uncharacterized protein</fullName>
    </submittedName>
</protein>
<dbReference type="GO" id="GO:1903479">
    <property type="term" value="P:mitotic actomyosin contractile ring assembly actin filament organization"/>
    <property type="evidence" value="ECO:0007669"/>
    <property type="project" value="TreeGrafter"/>
</dbReference>
<keyword evidence="5" id="KW-1185">Reference proteome</keyword>
<gene>
    <name evidence="4" type="ORF">P167DRAFT_570464</name>
</gene>
<dbReference type="SUPFAM" id="SSF47576">
    <property type="entry name" value="Calponin-homology domain, CH-domain"/>
    <property type="match status" value="1"/>
</dbReference>
<dbReference type="InterPro" id="IPR001715">
    <property type="entry name" value="CH_dom"/>
</dbReference>
<dbReference type="PROSITE" id="PS50018">
    <property type="entry name" value="RAS_GTPASE_ACTIV_2"/>
    <property type="match status" value="1"/>
</dbReference>
<evidence type="ECO:0000313" key="5">
    <source>
        <dbReference type="Proteomes" id="UP000277580"/>
    </source>
</evidence>
<dbReference type="Gene3D" id="1.10.418.10">
    <property type="entry name" value="Calponin-like domain"/>
    <property type="match status" value="1"/>
</dbReference>
<dbReference type="STRING" id="1392247.A0A3N4L5F9"/>
<dbReference type="PANTHER" id="PTHR14149:SF14">
    <property type="entry name" value="CALPONIN-HOMOLOGY (CH) DOMAIN-CONTAINING PROTEIN"/>
    <property type="match status" value="1"/>
</dbReference>
<dbReference type="InterPro" id="IPR000593">
    <property type="entry name" value="RasGAP_C"/>
</dbReference>
<dbReference type="InParanoid" id="A0A3N4L5F9"/>
<feature type="region of interest" description="Disordered" evidence="1">
    <location>
        <begin position="1"/>
        <end position="63"/>
    </location>
</feature>
<dbReference type="SUPFAM" id="SSF48350">
    <property type="entry name" value="GTPase activation domain, GAP"/>
    <property type="match status" value="1"/>
</dbReference>